<protein>
    <recommendedName>
        <fullName evidence="3">N-acetylmuramoyl-L-alanine amidase</fullName>
        <ecNumber evidence="3">3.5.1.28</ecNumber>
    </recommendedName>
</protein>
<reference evidence="9 10" key="1">
    <citation type="submission" date="2024-04" db="EMBL/GenBank/DDBJ databases">
        <title>Novel species of the genus Ideonella isolated from streams.</title>
        <authorList>
            <person name="Lu H."/>
        </authorList>
    </citation>
    <scope>NUCLEOTIDE SEQUENCE [LARGE SCALE GENOMIC DNA]</scope>
    <source>
        <strain evidence="9 10">DXS22W</strain>
    </source>
</reference>
<dbReference type="CDD" id="cd06583">
    <property type="entry name" value="PGRP"/>
    <property type="match status" value="1"/>
</dbReference>
<accession>A0ABU9CL75</accession>
<dbReference type="InterPro" id="IPR051206">
    <property type="entry name" value="NAMLAA_amidase_2"/>
</dbReference>
<dbReference type="InterPro" id="IPR002477">
    <property type="entry name" value="Peptidoglycan-bd-like"/>
</dbReference>
<dbReference type="InterPro" id="IPR036366">
    <property type="entry name" value="PGBDSf"/>
</dbReference>
<feature type="chain" id="PRO_5045531096" description="N-acetylmuramoyl-L-alanine amidase" evidence="7">
    <location>
        <begin position="25"/>
        <end position="297"/>
    </location>
</feature>
<evidence type="ECO:0000256" key="5">
    <source>
        <dbReference type="ARBA" id="ARBA00023316"/>
    </source>
</evidence>
<dbReference type="Pfam" id="PF01510">
    <property type="entry name" value="Amidase_2"/>
    <property type="match status" value="1"/>
</dbReference>
<evidence type="ECO:0000313" key="10">
    <source>
        <dbReference type="Proteomes" id="UP001365405"/>
    </source>
</evidence>
<dbReference type="PANTHER" id="PTHR30417:SF1">
    <property type="entry name" value="N-ACETYLMURAMOYL-L-ALANINE AMIDASE AMID"/>
    <property type="match status" value="1"/>
</dbReference>
<dbReference type="EMBL" id="JBBUTH010000007">
    <property type="protein sequence ID" value="MEK8051332.1"/>
    <property type="molecule type" value="Genomic_DNA"/>
</dbReference>
<keyword evidence="4 9" id="KW-0378">Hydrolase</keyword>
<dbReference type="GO" id="GO:0008745">
    <property type="term" value="F:N-acetylmuramoyl-L-alanine amidase activity"/>
    <property type="evidence" value="ECO:0007669"/>
    <property type="project" value="UniProtKB-EC"/>
</dbReference>
<keyword evidence="7" id="KW-0732">Signal</keyword>
<dbReference type="SMART" id="SM00644">
    <property type="entry name" value="Ami_2"/>
    <property type="match status" value="1"/>
</dbReference>
<evidence type="ECO:0000256" key="7">
    <source>
        <dbReference type="SAM" id="SignalP"/>
    </source>
</evidence>
<evidence type="ECO:0000256" key="4">
    <source>
        <dbReference type="ARBA" id="ARBA00022801"/>
    </source>
</evidence>
<sequence>MSRRRHLLALALGAVALLAGCAQPGGLQIDRDTYRAKGQDSRVQFLILHYTDEDMPRSARILTEQAVSAHYLLSDESPPRVYQLVDESRRAWHAGASFWAGSANLNSASIGIEIVNAGEEKNADGSKRFTPYPQAQMDLMVALVRDIVTRHQIKPERVLGHSDIAPQRKIDPGPLFPWQRLGEAGLIAWPDAAKVAAVRPVFDAQLPGVAWFQEALARHGFQVDRHGQLDAPTRRVIAAFQMKYRPARYDGQPDAETAALLQALTGLAPPAVAGPVGAAASRNGGGATSPTASPAKP</sequence>
<dbReference type="InterPro" id="IPR036365">
    <property type="entry name" value="PGBD-like_sf"/>
</dbReference>
<dbReference type="Gene3D" id="3.40.80.10">
    <property type="entry name" value="Peptidoglycan recognition protein-like"/>
    <property type="match status" value="1"/>
</dbReference>
<feature type="domain" description="N-acetylmuramoyl-L-alanine amidase" evidence="8">
    <location>
        <begin position="31"/>
        <end position="173"/>
    </location>
</feature>
<organism evidence="9 10">
    <name type="scientific">Pseudaquabacterium inlustre</name>
    <dbReference type="NCBI Taxonomy" id="2984192"/>
    <lineage>
        <taxon>Bacteria</taxon>
        <taxon>Pseudomonadati</taxon>
        <taxon>Pseudomonadota</taxon>
        <taxon>Betaproteobacteria</taxon>
        <taxon>Burkholderiales</taxon>
        <taxon>Sphaerotilaceae</taxon>
        <taxon>Pseudaquabacterium</taxon>
    </lineage>
</organism>
<evidence type="ECO:0000256" key="3">
    <source>
        <dbReference type="ARBA" id="ARBA00011901"/>
    </source>
</evidence>
<comment type="catalytic activity">
    <reaction evidence="1">
        <text>Hydrolyzes the link between N-acetylmuramoyl residues and L-amino acid residues in certain cell-wall glycopeptides.</text>
        <dbReference type="EC" id="3.5.1.28"/>
    </reaction>
</comment>
<name>A0ABU9CL75_9BURK</name>
<dbReference type="InterPro" id="IPR002502">
    <property type="entry name" value="Amidase_domain"/>
</dbReference>
<dbReference type="Pfam" id="PF01471">
    <property type="entry name" value="PG_binding_1"/>
    <property type="match status" value="1"/>
</dbReference>
<dbReference type="SUPFAM" id="SSF47090">
    <property type="entry name" value="PGBD-like"/>
    <property type="match status" value="1"/>
</dbReference>
<keyword evidence="10" id="KW-1185">Reference proteome</keyword>
<comment type="caution">
    <text evidence="9">The sequence shown here is derived from an EMBL/GenBank/DDBJ whole genome shotgun (WGS) entry which is preliminary data.</text>
</comment>
<dbReference type="PROSITE" id="PS51257">
    <property type="entry name" value="PROKAR_LIPOPROTEIN"/>
    <property type="match status" value="1"/>
</dbReference>
<dbReference type="InterPro" id="IPR036505">
    <property type="entry name" value="Amidase/PGRP_sf"/>
</dbReference>
<dbReference type="SUPFAM" id="SSF55846">
    <property type="entry name" value="N-acetylmuramoyl-L-alanine amidase-like"/>
    <property type="match status" value="1"/>
</dbReference>
<feature type="compositionally biased region" description="Polar residues" evidence="6">
    <location>
        <begin position="288"/>
        <end position="297"/>
    </location>
</feature>
<feature type="region of interest" description="Disordered" evidence="6">
    <location>
        <begin position="272"/>
        <end position="297"/>
    </location>
</feature>
<dbReference type="RefSeq" id="WP_341411017.1">
    <property type="nucleotide sequence ID" value="NZ_JBBUTH010000007.1"/>
</dbReference>
<evidence type="ECO:0000256" key="2">
    <source>
        <dbReference type="ARBA" id="ARBA00007553"/>
    </source>
</evidence>
<proteinExistence type="inferred from homology"/>
<dbReference type="EC" id="3.5.1.28" evidence="3"/>
<dbReference type="Proteomes" id="UP001365405">
    <property type="component" value="Unassembled WGS sequence"/>
</dbReference>
<comment type="similarity">
    <text evidence="2">Belongs to the N-acetylmuramoyl-L-alanine amidase 2 family.</text>
</comment>
<gene>
    <name evidence="9" type="ORF">AACH10_13860</name>
</gene>
<dbReference type="Gene3D" id="1.10.101.10">
    <property type="entry name" value="PGBD-like superfamily/PGBD"/>
    <property type="match status" value="1"/>
</dbReference>
<evidence type="ECO:0000259" key="8">
    <source>
        <dbReference type="SMART" id="SM00644"/>
    </source>
</evidence>
<evidence type="ECO:0000256" key="1">
    <source>
        <dbReference type="ARBA" id="ARBA00001561"/>
    </source>
</evidence>
<keyword evidence="5" id="KW-0961">Cell wall biogenesis/degradation</keyword>
<dbReference type="PANTHER" id="PTHR30417">
    <property type="entry name" value="N-ACETYLMURAMOYL-L-ALANINE AMIDASE AMID"/>
    <property type="match status" value="1"/>
</dbReference>
<feature type="signal peptide" evidence="7">
    <location>
        <begin position="1"/>
        <end position="24"/>
    </location>
</feature>
<evidence type="ECO:0000313" key="9">
    <source>
        <dbReference type="EMBL" id="MEK8051332.1"/>
    </source>
</evidence>
<evidence type="ECO:0000256" key="6">
    <source>
        <dbReference type="SAM" id="MobiDB-lite"/>
    </source>
</evidence>